<dbReference type="Proteomes" id="UP000184082">
    <property type="component" value="Unassembled WGS sequence"/>
</dbReference>
<proteinExistence type="predicted"/>
<dbReference type="InterPro" id="IPR013324">
    <property type="entry name" value="RNA_pol_sigma_r3/r4-like"/>
</dbReference>
<dbReference type="CDD" id="cd06171">
    <property type="entry name" value="Sigma70_r4"/>
    <property type="match status" value="1"/>
</dbReference>
<dbReference type="GO" id="GO:0016987">
    <property type="term" value="F:sigma factor activity"/>
    <property type="evidence" value="ECO:0007669"/>
    <property type="project" value="UniProtKB-KW"/>
</dbReference>
<dbReference type="Pfam" id="PF04545">
    <property type="entry name" value="Sigma70_r4"/>
    <property type="match status" value="1"/>
</dbReference>
<reference evidence="6 7" key="1">
    <citation type="submission" date="2016-11" db="EMBL/GenBank/DDBJ databases">
        <authorList>
            <person name="Jaros S."/>
            <person name="Januszkiewicz K."/>
            <person name="Wedrychowicz H."/>
        </authorList>
    </citation>
    <scope>NUCLEOTIDE SEQUENCE [LARGE SCALE GENOMIC DNA]</scope>
    <source>
        <strain evidence="6 7">DSM 14501</strain>
    </source>
</reference>
<dbReference type="InterPro" id="IPR007630">
    <property type="entry name" value="RNA_pol_sigma70_r4"/>
</dbReference>
<feature type="domain" description="RNA polymerase sigma-70 region 4" evidence="5">
    <location>
        <begin position="91"/>
        <end position="139"/>
    </location>
</feature>
<evidence type="ECO:0000256" key="1">
    <source>
        <dbReference type="ARBA" id="ARBA00023015"/>
    </source>
</evidence>
<evidence type="ECO:0000256" key="3">
    <source>
        <dbReference type="ARBA" id="ARBA00023125"/>
    </source>
</evidence>
<dbReference type="EMBL" id="FRAJ01000016">
    <property type="protein sequence ID" value="SHK37771.1"/>
    <property type="molecule type" value="Genomic_DNA"/>
</dbReference>
<dbReference type="AlphaFoldDB" id="A0A1M6RZ91"/>
<keyword evidence="7" id="KW-1185">Reference proteome</keyword>
<evidence type="ECO:0000259" key="5">
    <source>
        <dbReference type="Pfam" id="PF04545"/>
    </source>
</evidence>
<keyword evidence="3" id="KW-0238">DNA-binding</keyword>
<dbReference type="STRING" id="1121266.SAMN02745883_01904"/>
<keyword evidence="2" id="KW-0731">Sigma factor</keyword>
<organism evidence="6 7">
    <name type="scientific">Caminicella sporogenes DSM 14501</name>
    <dbReference type="NCBI Taxonomy" id="1121266"/>
    <lineage>
        <taxon>Bacteria</taxon>
        <taxon>Bacillati</taxon>
        <taxon>Bacillota</taxon>
        <taxon>Clostridia</taxon>
        <taxon>Peptostreptococcales</taxon>
        <taxon>Caminicellaceae</taxon>
        <taxon>Caminicella</taxon>
    </lineage>
</organism>
<name>A0A1M6RZ91_9FIRM</name>
<dbReference type="PANTHER" id="PTHR30385">
    <property type="entry name" value="SIGMA FACTOR F FLAGELLAR"/>
    <property type="match status" value="1"/>
</dbReference>
<dbReference type="GO" id="GO:0006352">
    <property type="term" value="P:DNA-templated transcription initiation"/>
    <property type="evidence" value="ECO:0007669"/>
    <property type="project" value="InterPro"/>
</dbReference>
<dbReference type="Gene3D" id="1.20.140.160">
    <property type="match status" value="1"/>
</dbReference>
<evidence type="ECO:0000313" key="7">
    <source>
        <dbReference type="Proteomes" id="UP000184082"/>
    </source>
</evidence>
<keyword evidence="1" id="KW-0805">Transcription regulation</keyword>
<dbReference type="GO" id="GO:0003677">
    <property type="term" value="F:DNA binding"/>
    <property type="evidence" value="ECO:0007669"/>
    <property type="project" value="UniProtKB-KW"/>
</dbReference>
<dbReference type="RefSeq" id="WP_072967944.1">
    <property type="nucleotide sequence ID" value="NZ_FRAJ01000016.1"/>
</dbReference>
<sequence>MIIKNNTQEEFDKYLISYIKKTLFFSSKEFYKKFAENRDTEILILDAPLANENDINFVDIIADNSSDVVKEISNYSTDIRDYIENRELLKAMESLNDREAYILYKLFVEEKNGAEIAREFNVSKQYINKIKGRAFKKLRCCLEKEVK</sequence>
<protein>
    <submittedName>
        <fullName evidence="6">Sigma-70, region 4</fullName>
    </submittedName>
</protein>
<gene>
    <name evidence="6" type="ORF">SAMN02745883_01904</name>
</gene>
<dbReference type="SUPFAM" id="SSF88659">
    <property type="entry name" value="Sigma3 and sigma4 domains of RNA polymerase sigma factors"/>
    <property type="match status" value="1"/>
</dbReference>
<accession>A0A1M6RZ91</accession>
<evidence type="ECO:0000256" key="4">
    <source>
        <dbReference type="ARBA" id="ARBA00023163"/>
    </source>
</evidence>
<evidence type="ECO:0000313" key="6">
    <source>
        <dbReference type="EMBL" id="SHK37771.1"/>
    </source>
</evidence>
<keyword evidence="4" id="KW-0804">Transcription</keyword>
<evidence type="ECO:0000256" key="2">
    <source>
        <dbReference type="ARBA" id="ARBA00023082"/>
    </source>
</evidence>